<evidence type="ECO:0000313" key="3">
    <source>
        <dbReference type="Proteomes" id="UP000613011"/>
    </source>
</evidence>
<dbReference type="EMBL" id="JAEQNA010000004">
    <property type="protein sequence ID" value="MBL0421422.1"/>
    <property type="molecule type" value="Genomic_DNA"/>
</dbReference>
<dbReference type="AlphaFoldDB" id="A0A936ZIA5"/>
<keyword evidence="3" id="KW-1185">Reference proteome</keyword>
<name>A0A936ZIA5_9BURK</name>
<sequence length="140" mass="15755">MPATELKIRTLAHQLSEILDVYASSFDHWREDPSDLGRYERTHANLDLVRVLTDKAFPGGRGELGELLLCHSELKLLVLRRHLARRAPPAPDDPETDLRMLQARHDLLVANLRGLCAQRSQPHGTPGLRIPGSQHRGAEH</sequence>
<evidence type="ECO:0000256" key="1">
    <source>
        <dbReference type="SAM" id="MobiDB-lite"/>
    </source>
</evidence>
<dbReference type="Proteomes" id="UP000613011">
    <property type="component" value="Unassembled WGS sequence"/>
</dbReference>
<reference evidence="2" key="1">
    <citation type="submission" date="2021-01" db="EMBL/GenBank/DDBJ databases">
        <title>Ramlibacter sp. strain AW1 16S ribosomal RNA gene Genome sequencing and assembly.</title>
        <authorList>
            <person name="Kang M."/>
        </authorList>
    </citation>
    <scope>NUCLEOTIDE SEQUENCE</scope>
    <source>
        <strain evidence="2">AW1</strain>
    </source>
</reference>
<protein>
    <submittedName>
        <fullName evidence="2">Uncharacterized protein</fullName>
    </submittedName>
</protein>
<organism evidence="2 3">
    <name type="scientific">Ramlibacter aurantiacus</name>
    <dbReference type="NCBI Taxonomy" id="2801330"/>
    <lineage>
        <taxon>Bacteria</taxon>
        <taxon>Pseudomonadati</taxon>
        <taxon>Pseudomonadota</taxon>
        <taxon>Betaproteobacteria</taxon>
        <taxon>Burkholderiales</taxon>
        <taxon>Comamonadaceae</taxon>
        <taxon>Ramlibacter</taxon>
    </lineage>
</organism>
<accession>A0A936ZIA5</accession>
<gene>
    <name evidence="2" type="ORF">JI739_13765</name>
</gene>
<feature type="region of interest" description="Disordered" evidence="1">
    <location>
        <begin position="118"/>
        <end position="140"/>
    </location>
</feature>
<proteinExistence type="predicted"/>
<comment type="caution">
    <text evidence="2">The sequence shown here is derived from an EMBL/GenBank/DDBJ whole genome shotgun (WGS) entry which is preliminary data.</text>
</comment>
<dbReference type="RefSeq" id="WP_201684480.1">
    <property type="nucleotide sequence ID" value="NZ_JAEQNA010000004.1"/>
</dbReference>
<evidence type="ECO:0000313" key="2">
    <source>
        <dbReference type="EMBL" id="MBL0421422.1"/>
    </source>
</evidence>